<evidence type="ECO:0000313" key="13">
    <source>
        <dbReference type="RefSeq" id="NP_001361680.1"/>
    </source>
</evidence>
<feature type="compositionally biased region" description="Basic and acidic residues" evidence="9">
    <location>
        <begin position="925"/>
        <end position="934"/>
    </location>
</feature>
<evidence type="ECO:0000256" key="9">
    <source>
        <dbReference type="SAM" id="MobiDB-lite"/>
    </source>
</evidence>
<reference evidence="12 13" key="2">
    <citation type="submission" date="2025-04" db="UniProtKB">
        <authorList>
            <consortium name="RefSeq"/>
        </authorList>
    </citation>
    <scope>IDENTIFICATION</scope>
</reference>
<dbReference type="GO" id="GO:0005730">
    <property type="term" value="C:nucleolus"/>
    <property type="evidence" value="ECO:0007669"/>
    <property type="project" value="UniProtKB-SubCell"/>
</dbReference>
<feature type="compositionally biased region" description="Basic and acidic residues" evidence="9">
    <location>
        <begin position="776"/>
        <end position="795"/>
    </location>
</feature>
<feature type="compositionally biased region" description="Polar residues" evidence="9">
    <location>
        <begin position="949"/>
        <end position="961"/>
    </location>
</feature>
<feature type="region of interest" description="Disordered" evidence="9">
    <location>
        <begin position="1105"/>
        <end position="1136"/>
    </location>
</feature>
<feature type="compositionally biased region" description="Basic and acidic residues" evidence="9">
    <location>
        <begin position="373"/>
        <end position="387"/>
    </location>
</feature>
<keyword evidence="4" id="KW-0539">Nucleus</keyword>
<feature type="compositionally biased region" description="Polar residues" evidence="9">
    <location>
        <begin position="752"/>
        <end position="771"/>
    </location>
</feature>
<feature type="compositionally biased region" description="Polar residues" evidence="9">
    <location>
        <begin position="551"/>
        <end position="560"/>
    </location>
</feature>
<dbReference type="KEGG" id="xtr:100135171"/>
<comment type="subcellular location">
    <subcellularLocation>
        <location evidence="1">Nucleus</location>
        <location evidence="1">Nucleolus</location>
    </subcellularLocation>
</comment>
<keyword evidence="3 8" id="KW-0694">RNA-binding</keyword>
<feature type="region of interest" description="Disordered" evidence="9">
    <location>
        <begin position="668"/>
        <end position="934"/>
    </location>
</feature>
<evidence type="ECO:0000256" key="4">
    <source>
        <dbReference type="ARBA" id="ARBA00023242"/>
    </source>
</evidence>
<feature type="region of interest" description="Disordered" evidence="9">
    <location>
        <begin position="1030"/>
        <end position="1072"/>
    </location>
</feature>
<feature type="compositionally biased region" description="Basic and acidic residues" evidence="9">
    <location>
        <begin position="896"/>
        <end position="907"/>
    </location>
</feature>
<evidence type="ECO:0000313" key="11">
    <source>
        <dbReference type="Proteomes" id="UP000008143"/>
    </source>
</evidence>
<dbReference type="FunFam" id="3.30.70.330:FF:000346">
    <property type="entry name" value="Nucleolar protein 8"/>
    <property type="match status" value="1"/>
</dbReference>
<protein>
    <recommendedName>
        <fullName evidence="7">Nucleolar protein 8</fullName>
    </recommendedName>
</protein>
<evidence type="ECO:0000256" key="3">
    <source>
        <dbReference type="ARBA" id="ARBA00022884"/>
    </source>
</evidence>
<dbReference type="PANTHER" id="PTHR48029:SF1">
    <property type="entry name" value="NUCLEOLAR PROTEIN 8"/>
    <property type="match status" value="1"/>
</dbReference>
<dbReference type="SMART" id="SM00360">
    <property type="entry name" value="RRM"/>
    <property type="match status" value="1"/>
</dbReference>
<feature type="compositionally biased region" description="Low complexity" evidence="9">
    <location>
        <begin position="725"/>
        <end position="743"/>
    </location>
</feature>
<organism evidence="11 12">
    <name type="scientific">Xenopus tropicalis</name>
    <name type="common">Western clawed frog</name>
    <name type="synonym">Silurana tropicalis</name>
    <dbReference type="NCBI Taxonomy" id="8364"/>
    <lineage>
        <taxon>Eukaryota</taxon>
        <taxon>Metazoa</taxon>
        <taxon>Chordata</taxon>
        <taxon>Craniata</taxon>
        <taxon>Vertebrata</taxon>
        <taxon>Euteleostomi</taxon>
        <taxon>Amphibia</taxon>
        <taxon>Batrachia</taxon>
        <taxon>Anura</taxon>
        <taxon>Pipoidea</taxon>
        <taxon>Pipidae</taxon>
        <taxon>Xenopodinae</taxon>
        <taxon>Xenopus</taxon>
        <taxon>Silurana</taxon>
    </lineage>
</organism>
<dbReference type="SUPFAM" id="SSF54928">
    <property type="entry name" value="RNA-binding domain, RBD"/>
    <property type="match status" value="1"/>
</dbReference>
<feature type="region of interest" description="Disordered" evidence="9">
    <location>
        <begin position="949"/>
        <end position="1010"/>
    </location>
</feature>
<evidence type="ECO:0000256" key="2">
    <source>
        <dbReference type="ARBA" id="ARBA00022553"/>
    </source>
</evidence>
<dbReference type="Xenbase" id="XB-GENE-6258524">
    <property type="gene designation" value="nol8"/>
</dbReference>
<comment type="subunit">
    <text evidence="6">Interacts with the GTP form of RRAGA, RRAGC and RRAGD. Interacts with NIP7. Interacts with DDX18; the interaction is RNA-dependent. Interacts with DDX47; the interaction is RNA-dependent.</text>
</comment>
<feature type="compositionally biased region" description="Acidic residues" evidence="9">
    <location>
        <begin position="413"/>
        <end position="423"/>
    </location>
</feature>
<dbReference type="PANTHER" id="PTHR48029">
    <property type="entry name" value="NUCLEOLAR PROTEIN 8"/>
    <property type="match status" value="1"/>
</dbReference>
<accession>A0A8J0Q9Y2</accession>
<dbReference type="RefSeq" id="NP_001361680.1">
    <property type="nucleotide sequence ID" value="NM_001374751.1"/>
</dbReference>
<feature type="compositionally biased region" description="Acidic residues" evidence="9">
    <location>
        <begin position="463"/>
        <end position="472"/>
    </location>
</feature>
<feature type="region of interest" description="Disordered" evidence="9">
    <location>
        <begin position="456"/>
        <end position="533"/>
    </location>
</feature>
<feature type="compositionally biased region" description="Polar residues" evidence="9">
    <location>
        <begin position="388"/>
        <end position="399"/>
    </location>
</feature>
<feature type="region of interest" description="Disordered" evidence="9">
    <location>
        <begin position="199"/>
        <end position="264"/>
    </location>
</feature>
<feature type="region of interest" description="Disordered" evidence="9">
    <location>
        <begin position="549"/>
        <end position="647"/>
    </location>
</feature>
<feature type="compositionally biased region" description="Polar residues" evidence="9">
    <location>
        <begin position="668"/>
        <end position="689"/>
    </location>
</feature>
<dbReference type="OMA" id="RNIMKYD"/>
<evidence type="ECO:0000313" key="14">
    <source>
        <dbReference type="Xenbase" id="XB-GENE-6258524"/>
    </source>
</evidence>
<dbReference type="Gene3D" id="3.30.70.330">
    <property type="match status" value="1"/>
</dbReference>
<evidence type="ECO:0000256" key="7">
    <source>
        <dbReference type="ARBA" id="ARBA00068539"/>
    </source>
</evidence>
<evidence type="ECO:0000256" key="5">
    <source>
        <dbReference type="ARBA" id="ARBA00054821"/>
    </source>
</evidence>
<evidence type="ECO:0000313" key="12">
    <source>
        <dbReference type="RefSeq" id="NP_001107347.2"/>
    </source>
</evidence>
<evidence type="ECO:0000259" key="10">
    <source>
        <dbReference type="PROSITE" id="PS50102"/>
    </source>
</evidence>
<sequence length="1202" mass="134242">MEASLKRLYVGGIGPSVTDSELTDRFGKFGKVNDVEIITRKDEKGNPVKAFAYLNISISESDLKKCMSALNKTKWKGGVLQIELAKESFLNRLAQERQEAKNQSILKAEPKKELVQSLQQAGVKDFQMKAAVPGTEVPNHKNWVVSKYGRVLPILHLKGSNKSKIIKYDPSKYCHNIKKLEDTTIDITPISQLTWQLEGGNDEISKKRRGEFPPTKSPSSKKPKIQTSSGTKELNEQTKGNIPKKSILSIKAEPPGEKHNVEGTGIRREINGRVVNRSKWWDESDSEEEMRAILEREKNKLKTGPTIPTDSNLEIVDNNFKMSYNTHWGRREESTFKENQPNCSSKAEDHDEYDSADTDEIISVAKTVKKVKVGSEVKENSLSDEKQFSLTQKQKSNHGSGIKKSQKEKDSESDSESQNDDLWLENSDSYSDEEYDSLMQNCQRLSLTLEDLAQLANSAKETSEDETVEEEAGSSSASQQEVKTSTATPRNKKSGTTPDDIVASLLEDDDGSSDEQLKRQRKKEPPVSLPSFKGVGLLLGTASEQELDALNSKSNSLGSESDSENQDLAHLASTAKETSEDETVEKEAGSSTTNQHEYVKTPTATQRKKKTGTTPDEIVASLLEDDDDKNCDEQRKRKKGSPVKLPAFKGLGSLLGTACKQELDASLNSKSNFLPSTSSAIDVKSSTSDTEQKKAAVEESVLDLNYPTQKLSKSQKNNKVELRQSCSSSSDSSSDESATSSPSPVIPASGHTMAQKNKSSEQVNPSAQNSVALKLQDNEKRLAAMEERRKEREQQKQAIKGALLKLDSQPSLKGKHIVFDSEAESEEDDSVALSTDAMSKPTEKEQSKTAKLFESSDDESDEGDDKGSDDAARFQIKSQYEGRSGEKLMQLQSRFGTDDRFKMDSRFLDSNSEDEEEEENSQKAQADKGGDELSAEKKKNLAILQSLLNINVENPPVSKQASKAKKFKDLNALQYDPTKEDHVAFEAKSEEEEKKESKSQRKKKRLEAEKLPEVSAETYHEVAIDFKEVFGASKPDPASGTTWDQEEEMEGPEKESSAKPQHFSFLSEDKEEPSGFTFSFFDAANESAIKEETYKIETIKPAKVAWQEDPRFQDSSSEGEDDDEPTTEKESKISSETKTLKSTVRFFFFVKDDKRLKEGPKMFFQSSNLAEMEEAWEQRRDFLLEECKKRHKDAKRKVKAKH</sequence>
<dbReference type="InterPro" id="IPR000504">
    <property type="entry name" value="RRM_dom"/>
</dbReference>
<dbReference type="CTD" id="55035"/>
<gene>
    <name evidence="12 13 14" type="primary">nol8</name>
    <name evidence="12 13" type="synonym">ba62c3.3</name>
    <name evidence="12 13" type="synonym">ba62c3.4</name>
    <name evidence="12 13" type="synonym">c9orf34</name>
    <name evidence="12 13" type="synonym">nop132</name>
</gene>
<dbReference type="AlphaFoldDB" id="A0A8J0Q9Y2"/>
<dbReference type="InterPro" id="IPR034138">
    <property type="entry name" value="NOP8_RRM"/>
</dbReference>
<comment type="function">
    <text evidence="5">Plays an essential role in the survival of diffuse-type gastric cancer cells. Acts as a nucleolar anchoring protein for DDX47. May be involved in regulation of gene expression at the post-transcriptional level or in ribosome biogenesis in cancer cells.</text>
</comment>
<name>A0A8J0Q9Y2_XENTR</name>
<dbReference type="GeneID" id="100135171"/>
<proteinExistence type="predicted"/>
<dbReference type="RefSeq" id="NP_001107347.2">
    <property type="nucleotide sequence ID" value="NM_001113875.2"/>
</dbReference>
<feature type="compositionally biased region" description="Acidic residues" evidence="9">
    <location>
        <begin position="821"/>
        <end position="830"/>
    </location>
</feature>
<feature type="compositionally biased region" description="Acidic residues" evidence="9">
    <location>
        <begin position="855"/>
        <end position="864"/>
    </location>
</feature>
<keyword evidence="2" id="KW-0597">Phosphoprotein</keyword>
<dbReference type="Pfam" id="PF00076">
    <property type="entry name" value="RRM_1"/>
    <property type="match status" value="1"/>
</dbReference>
<feature type="region of interest" description="Disordered" evidence="9">
    <location>
        <begin position="373"/>
        <end position="436"/>
    </location>
</feature>
<dbReference type="PROSITE" id="PS50102">
    <property type="entry name" value="RRM"/>
    <property type="match status" value="1"/>
</dbReference>
<dbReference type="OrthoDB" id="21643at2759"/>
<feature type="compositionally biased region" description="Basic and acidic residues" evidence="9">
    <location>
        <begin position="254"/>
        <end position="264"/>
    </location>
</feature>
<feature type="domain" description="RRM" evidence="10">
    <location>
        <begin position="6"/>
        <end position="87"/>
    </location>
</feature>
<dbReference type="InterPro" id="IPR012677">
    <property type="entry name" value="Nucleotide-bd_a/b_plait_sf"/>
</dbReference>
<evidence type="ECO:0000256" key="1">
    <source>
        <dbReference type="ARBA" id="ARBA00004604"/>
    </source>
</evidence>
<dbReference type="CDD" id="cd12226">
    <property type="entry name" value="RRM_NOL8"/>
    <property type="match status" value="1"/>
</dbReference>
<feature type="compositionally biased region" description="Polar residues" evidence="9">
    <location>
        <begin position="706"/>
        <end position="717"/>
    </location>
</feature>
<dbReference type="InterPro" id="IPR035979">
    <property type="entry name" value="RBD_domain_sf"/>
</dbReference>
<dbReference type="GO" id="GO:0003723">
    <property type="term" value="F:RNA binding"/>
    <property type="evidence" value="ECO:0007669"/>
    <property type="project" value="UniProtKB-UniRule"/>
</dbReference>
<evidence type="ECO:0000256" key="6">
    <source>
        <dbReference type="ARBA" id="ARBA00065066"/>
    </source>
</evidence>
<feature type="compositionally biased region" description="Basic and acidic residues" evidence="9">
    <location>
        <begin position="977"/>
        <end position="999"/>
    </location>
</feature>
<feature type="compositionally biased region" description="Basic and acidic residues" evidence="9">
    <location>
        <begin position="1126"/>
        <end position="1136"/>
    </location>
</feature>
<evidence type="ECO:0000256" key="8">
    <source>
        <dbReference type="PROSITE-ProRule" id="PRU00176"/>
    </source>
</evidence>
<keyword evidence="11" id="KW-1185">Reference proteome</keyword>
<dbReference type="AGR" id="Xenbase:XB-GENE-6258524"/>
<dbReference type="Proteomes" id="UP000008143">
    <property type="component" value="Chromosome 4"/>
</dbReference>
<feature type="compositionally biased region" description="Polar residues" evidence="9">
    <location>
        <begin position="482"/>
        <end position="497"/>
    </location>
</feature>
<reference evidence="12 13" key="1">
    <citation type="journal article" date="2002" name="Dev. Dyn.">
        <title>Genetic and genomic tools for Xenopus research: The NIH Xenopus initiative.</title>
        <authorList>
            <person name="Klein S.L."/>
            <person name="Strausberg R.L."/>
            <person name="Wagner L."/>
            <person name="Pontius J."/>
            <person name="Clifton S.W."/>
            <person name="Richardson P."/>
        </authorList>
    </citation>
    <scope>NUCLEOTIDE SEQUENCE</scope>
</reference>
<feature type="region of interest" description="Disordered" evidence="9">
    <location>
        <begin position="330"/>
        <end position="358"/>
    </location>
</feature>